<feature type="domain" description="Zn(2)-C6 fungal-type" evidence="3">
    <location>
        <begin position="4"/>
        <end position="32"/>
    </location>
</feature>
<dbReference type="PANTHER" id="PTHR37534">
    <property type="entry name" value="TRANSCRIPTIONAL ACTIVATOR PROTEIN UGA3"/>
    <property type="match status" value="1"/>
</dbReference>
<dbReference type="EMBL" id="ABDG02000020">
    <property type="protein sequence ID" value="EHK47758.1"/>
    <property type="molecule type" value="Genomic_DNA"/>
</dbReference>
<dbReference type="InterPro" id="IPR001138">
    <property type="entry name" value="Zn2Cys6_DnaBD"/>
</dbReference>
<name>G9NNX1_HYPAI</name>
<dbReference type="GO" id="GO:0005634">
    <property type="term" value="C:nucleus"/>
    <property type="evidence" value="ECO:0007669"/>
    <property type="project" value="UniProtKB-SubCell"/>
</dbReference>
<dbReference type="Pfam" id="PF00172">
    <property type="entry name" value="Zn_clus"/>
    <property type="match status" value="1"/>
</dbReference>
<dbReference type="SMART" id="SM00066">
    <property type="entry name" value="GAL4"/>
    <property type="match status" value="1"/>
</dbReference>
<dbReference type="CDD" id="cd00067">
    <property type="entry name" value="GAL4"/>
    <property type="match status" value="1"/>
</dbReference>
<dbReference type="InterPro" id="IPR036864">
    <property type="entry name" value="Zn2-C6_fun-type_DNA-bd_sf"/>
</dbReference>
<dbReference type="HOGENOM" id="CLU_020030_0_0_1"/>
<dbReference type="PANTHER" id="PTHR37534:SF8">
    <property type="entry name" value="ZN(II)2CYS6 TRANSCRIPTION FACTOR (EUROFUNG)"/>
    <property type="match status" value="1"/>
</dbReference>
<dbReference type="InterPro" id="IPR021858">
    <property type="entry name" value="Fun_TF"/>
</dbReference>
<dbReference type="GO" id="GO:0045944">
    <property type="term" value="P:positive regulation of transcription by RNA polymerase II"/>
    <property type="evidence" value="ECO:0007669"/>
    <property type="project" value="TreeGrafter"/>
</dbReference>
<dbReference type="GO" id="GO:0000981">
    <property type="term" value="F:DNA-binding transcription factor activity, RNA polymerase II-specific"/>
    <property type="evidence" value="ECO:0007669"/>
    <property type="project" value="InterPro"/>
</dbReference>
<dbReference type="GO" id="GO:0000976">
    <property type="term" value="F:transcription cis-regulatory region binding"/>
    <property type="evidence" value="ECO:0007669"/>
    <property type="project" value="TreeGrafter"/>
</dbReference>
<dbReference type="Proteomes" id="UP000005426">
    <property type="component" value="Unassembled WGS sequence"/>
</dbReference>
<dbReference type="GO" id="GO:0008270">
    <property type="term" value="F:zinc ion binding"/>
    <property type="evidence" value="ECO:0007669"/>
    <property type="project" value="InterPro"/>
</dbReference>
<reference evidence="4 5" key="1">
    <citation type="journal article" date="2011" name="Genome Biol.">
        <title>Comparative genome sequence analysis underscores mycoparasitism as the ancestral life style of Trichoderma.</title>
        <authorList>
            <person name="Kubicek C.P."/>
            <person name="Herrera-Estrella A."/>
            <person name="Seidl-Seiboth V."/>
            <person name="Martinez D.A."/>
            <person name="Druzhinina I.S."/>
            <person name="Thon M."/>
            <person name="Zeilinger S."/>
            <person name="Casas-Flores S."/>
            <person name="Horwitz B.A."/>
            <person name="Mukherjee P.K."/>
            <person name="Mukherjee M."/>
            <person name="Kredics L."/>
            <person name="Alcaraz L.D."/>
            <person name="Aerts A."/>
            <person name="Antal Z."/>
            <person name="Atanasova L."/>
            <person name="Cervantes-Badillo M.G."/>
            <person name="Challacombe J."/>
            <person name="Chertkov O."/>
            <person name="McCluskey K."/>
            <person name="Coulpier F."/>
            <person name="Deshpande N."/>
            <person name="von Doehren H."/>
            <person name="Ebbole D.J."/>
            <person name="Esquivel-Naranjo E.U."/>
            <person name="Fekete E."/>
            <person name="Flipphi M."/>
            <person name="Glaser F."/>
            <person name="Gomez-Rodriguez E.Y."/>
            <person name="Gruber S."/>
            <person name="Han C."/>
            <person name="Henrissat B."/>
            <person name="Hermosa R."/>
            <person name="Hernandez-Onate M."/>
            <person name="Karaffa L."/>
            <person name="Kosti I."/>
            <person name="Le Crom S."/>
            <person name="Lindquist E."/>
            <person name="Lucas S."/>
            <person name="Luebeck M."/>
            <person name="Luebeck P.S."/>
            <person name="Margeot A."/>
            <person name="Metz B."/>
            <person name="Misra M."/>
            <person name="Nevalainen H."/>
            <person name="Omann M."/>
            <person name="Packer N."/>
            <person name="Perrone G."/>
            <person name="Uresti-Rivera E.E."/>
            <person name="Salamov A."/>
            <person name="Schmoll M."/>
            <person name="Seiboth B."/>
            <person name="Shapiro H."/>
            <person name="Sukno S."/>
            <person name="Tamayo-Ramos J.A."/>
            <person name="Tisch D."/>
            <person name="Wiest A."/>
            <person name="Wilkinson H.H."/>
            <person name="Zhang M."/>
            <person name="Coutinho P.M."/>
            <person name="Kenerley C.M."/>
            <person name="Monte E."/>
            <person name="Baker S.E."/>
            <person name="Grigoriev I.V."/>
        </authorList>
    </citation>
    <scope>NUCLEOTIDE SEQUENCE [LARGE SCALE GENOMIC DNA]</scope>
    <source>
        <strain evidence="5">ATCC 20476 / IMI 206040</strain>
    </source>
</reference>
<evidence type="ECO:0000313" key="5">
    <source>
        <dbReference type="Proteomes" id="UP000005426"/>
    </source>
</evidence>
<keyword evidence="2" id="KW-0539">Nucleus</keyword>
<accession>G9NNX1</accession>
<evidence type="ECO:0000313" key="4">
    <source>
        <dbReference type="EMBL" id="EHK47758.1"/>
    </source>
</evidence>
<protein>
    <recommendedName>
        <fullName evidence="3">Zn(2)-C6 fungal-type domain-containing protein</fullName>
    </recommendedName>
</protein>
<evidence type="ECO:0000256" key="1">
    <source>
        <dbReference type="ARBA" id="ARBA00004123"/>
    </source>
</evidence>
<dbReference type="OrthoDB" id="5130013at2759"/>
<dbReference type="PROSITE" id="PS50048">
    <property type="entry name" value="ZN2_CY6_FUNGAL_2"/>
    <property type="match status" value="1"/>
</dbReference>
<dbReference type="KEGG" id="tatv:25784643"/>
<comment type="caution">
    <text evidence="4">The sequence shown here is derived from an EMBL/GenBank/DDBJ whole genome shotgun (WGS) entry which is preliminary data.</text>
</comment>
<dbReference type="Pfam" id="PF11951">
    <property type="entry name" value="Fungal_trans_2"/>
    <property type="match status" value="1"/>
</dbReference>
<dbReference type="AlphaFoldDB" id="G9NNX1"/>
<dbReference type="SUPFAM" id="SSF57701">
    <property type="entry name" value="Zn2/Cys6 DNA-binding domain"/>
    <property type="match status" value="1"/>
</dbReference>
<proteinExistence type="predicted"/>
<comment type="subcellular location">
    <subcellularLocation>
        <location evidence="1">Nucleus</location>
    </subcellularLocation>
</comment>
<dbReference type="GeneID" id="25784643"/>
<organism evidence="4 5">
    <name type="scientific">Hypocrea atroviridis (strain ATCC 20476 / IMI 206040)</name>
    <name type="common">Trichoderma atroviride</name>
    <dbReference type="NCBI Taxonomy" id="452589"/>
    <lineage>
        <taxon>Eukaryota</taxon>
        <taxon>Fungi</taxon>
        <taxon>Dikarya</taxon>
        <taxon>Ascomycota</taxon>
        <taxon>Pezizomycotina</taxon>
        <taxon>Sordariomycetes</taxon>
        <taxon>Hypocreomycetidae</taxon>
        <taxon>Hypocreales</taxon>
        <taxon>Hypocreaceae</taxon>
        <taxon>Trichoderma</taxon>
    </lineage>
</organism>
<evidence type="ECO:0000259" key="3">
    <source>
        <dbReference type="PROSITE" id="PS50048"/>
    </source>
</evidence>
<keyword evidence="5" id="KW-1185">Reference proteome</keyword>
<dbReference type="eggNOG" id="ENOG502TF8I">
    <property type="taxonomic scope" value="Eukaryota"/>
</dbReference>
<dbReference type="OMA" id="WTCRSRT"/>
<gene>
    <name evidence="4" type="ORF">TRIATDRAFT_45437</name>
</gene>
<evidence type="ECO:0000256" key="2">
    <source>
        <dbReference type="ARBA" id="ARBA00023242"/>
    </source>
</evidence>
<sequence length="484" mass="54554">MRGPCWTCRKRTIQCDQSRFPCAKCEKAGLECLDKRPLRWVKGVAIRGKMRGQGFDTNKSPLAQPRRKQLLPNAQKGWAMEAGPSPALPDPHISSVERFYIDYYEKRVCKLYILYDSDSNPFRKLLPYALEDVALQKSIVALAARHFANTGYSFDRIEANSSHRYEKAELSALQFKKQSIDALSRSLSHTESCKKDATLASILLLIFLDLLESGIDGWSLHIQGAKVIHQLLAELGSNGDTKVDHGQTATEIRQFITRQLFLIETLGTAFSSSTPVFESPVEGQESIHQESIVRSFLGCPEFILRAISFFSNQRALMESQRSTIDTIAMLELTEEFNCFEWASNFQQPEPSSTKEIDQLCMLSQAYKNAALLYGRHVLGPWTDTTRNDELVSQLLRLVETLKNNATLFKCLLWPTFMAGLGSQAQSQKDAVIGLLGSLWDSTNCLNVISASKILQDYWKKKEQTDTRIQGTTGIDELAYGWLLI</sequence>